<dbReference type="EMBL" id="CP064795">
    <property type="protein sequence ID" value="QPG07136.1"/>
    <property type="molecule type" value="Genomic_DNA"/>
</dbReference>
<dbReference type="InterPro" id="IPR055396">
    <property type="entry name" value="DUF7088"/>
</dbReference>
<feature type="domain" description="DUF7088" evidence="3">
    <location>
        <begin position="37"/>
        <end position="137"/>
    </location>
</feature>
<dbReference type="KEGG" id="smaa:IT774_04700"/>
<evidence type="ECO:0000313" key="5">
    <source>
        <dbReference type="Proteomes" id="UP000595095"/>
    </source>
</evidence>
<dbReference type="Proteomes" id="UP000595095">
    <property type="component" value="Chromosome"/>
</dbReference>
<evidence type="ECO:0000313" key="4">
    <source>
        <dbReference type="EMBL" id="QPG07136.1"/>
    </source>
</evidence>
<sequence>MRRITALYTLLLMALLFVALVIINNQLLDSVRLDLTESKVYTLSEGSHQVIDNIDEPVILHFFFSEDATKGMTQLRNYASRVESLLREYEKAAEGKIRLNIIDPEPFSEEEDAATQFGLTGATLSGAKDTVYFGLAATNMLDDQHTVHFFDPQKEPFLEYELTKLLHQLSDAQKPVVALVTDLPVAGGQNPMSARYERSMVFYEQLTQLFDVRRVPASADSLPDNTDVVMLAHPKQMSETLKYAVDQFAMNRGRVIAFADPHYESDMLAMMGSSEPNSSDTSLLQAWGIDVASDKVLLDGVLGLEIRPGQGQVVSHPGFVGLGREQMNAEDVITANLESVNMASAGTLSLLPSSTLDITPLLQSSAQGYLYETSEYIAQAGSGALKRGLTGSPQTYTLAGHVTGTTISAFSQPPPGTSASDFKATTDHLNVLVVADADMLADRFWVQQSPFFGDVVYTPFANNGDFISNATENLAGGNALISIRSRGQSSRPFVRVEALQDDAQTRFTEHEQKLQDELARTEAKLAQLNSQQGQGAAVVLTDEQQRTIDQFIEKRVTVRKQLREVRYELDRDIDRLGNWVKFINIALAPLVLIFLLFLLARALRLRPGKAYTKG</sequence>
<dbReference type="InterPro" id="IPR019196">
    <property type="entry name" value="ABC_transp_unknown"/>
</dbReference>
<evidence type="ECO:0000259" key="2">
    <source>
        <dbReference type="Pfam" id="PF09822"/>
    </source>
</evidence>
<name>A0A7S9E052_9ALTE</name>
<keyword evidence="1" id="KW-0472">Membrane</keyword>
<keyword evidence="1" id="KW-1133">Transmembrane helix</keyword>
<dbReference type="Pfam" id="PF23357">
    <property type="entry name" value="DUF7088"/>
    <property type="match status" value="1"/>
</dbReference>
<accession>A0A7S9E052</accession>
<organism evidence="4 5">
    <name type="scientific">Salinimonas marina</name>
    <dbReference type="NCBI Taxonomy" id="2785918"/>
    <lineage>
        <taxon>Bacteria</taxon>
        <taxon>Pseudomonadati</taxon>
        <taxon>Pseudomonadota</taxon>
        <taxon>Gammaproteobacteria</taxon>
        <taxon>Alteromonadales</taxon>
        <taxon>Alteromonadaceae</taxon>
        <taxon>Alteromonas/Salinimonas group</taxon>
        <taxon>Salinimonas</taxon>
    </lineage>
</organism>
<protein>
    <submittedName>
        <fullName evidence="4">Gldg family protein</fullName>
    </submittedName>
</protein>
<keyword evidence="5" id="KW-1185">Reference proteome</keyword>
<feature type="domain" description="ABC-type uncharacterised transport system" evidence="2">
    <location>
        <begin position="174"/>
        <end position="470"/>
    </location>
</feature>
<reference evidence="4 5" key="1">
    <citation type="submission" date="2020-11" db="EMBL/GenBank/DDBJ databases">
        <title>Complete genome sequence for Salinimonas sp. strain G2-b.</title>
        <authorList>
            <person name="Park S.-J."/>
        </authorList>
    </citation>
    <scope>NUCLEOTIDE SEQUENCE [LARGE SCALE GENOMIC DNA]</scope>
    <source>
        <strain evidence="4 5">G2-b</strain>
    </source>
</reference>
<evidence type="ECO:0000259" key="3">
    <source>
        <dbReference type="Pfam" id="PF23357"/>
    </source>
</evidence>
<evidence type="ECO:0000256" key="1">
    <source>
        <dbReference type="SAM" id="Phobius"/>
    </source>
</evidence>
<dbReference type="Pfam" id="PF09822">
    <property type="entry name" value="ABC_transp_aux"/>
    <property type="match status" value="1"/>
</dbReference>
<keyword evidence="1" id="KW-0812">Transmembrane</keyword>
<feature type="transmembrane region" description="Helical" evidence="1">
    <location>
        <begin position="579"/>
        <end position="600"/>
    </location>
</feature>
<gene>
    <name evidence="4" type="ORF">IT774_04700</name>
</gene>
<proteinExistence type="predicted"/>
<dbReference type="AlphaFoldDB" id="A0A7S9E052"/>